<evidence type="ECO:0000256" key="9">
    <source>
        <dbReference type="PIRSR" id="PIRSR640255-2"/>
    </source>
</evidence>
<accession>R7GT56</accession>
<evidence type="ECO:0000256" key="8">
    <source>
        <dbReference type="PIRSR" id="PIRSR640255-1"/>
    </source>
</evidence>
<feature type="domain" description="DNA/RNA non-specific endonuclease/pyrophosphatase/phosphodiesterase" evidence="12">
    <location>
        <begin position="89"/>
        <end position="283"/>
    </location>
</feature>
<gene>
    <name evidence="13" type="ORF">BN741_00568</name>
</gene>
<sequence>MNKIRTILVACCLLPVFCSCGEVAKRMDAKLAESKAAIGIVENTKADGVGESSLSSGSKKSSATAAATAEYKDLEIPARLTSVSEQILRRTGYTVSYNSERRVPNWVAWCLTAERLTGNSKRSDAKFHEDTDVSEPRAVDFDYVRSGYDRGHMCPAGDNKWSTQAMDESFLFTNICPQAPQLNRGDWNEMEQACRKWAKQDGALYIVCGPIFYKNSKKTIGKNRVSVPDAFFKVVLCMTGEPKAIGFIYKNGDGNRPKGDYANSVDEVERITGIDFFPVLPDDIENKVEATCNPDDWNI</sequence>
<dbReference type="PROSITE" id="PS01070">
    <property type="entry name" value="NUCLEASE_NON_SPEC"/>
    <property type="match status" value="1"/>
</dbReference>
<dbReference type="CDD" id="cd00091">
    <property type="entry name" value="NUC"/>
    <property type="match status" value="1"/>
</dbReference>
<evidence type="ECO:0000256" key="3">
    <source>
        <dbReference type="ARBA" id="ARBA00022722"/>
    </source>
</evidence>
<comment type="cofactor">
    <cofactor evidence="1 10">
        <name>Mg(2+)</name>
        <dbReference type="ChEBI" id="CHEBI:18420"/>
    </cofactor>
</comment>
<dbReference type="GO" id="GO:0004519">
    <property type="term" value="F:endonuclease activity"/>
    <property type="evidence" value="ECO:0007669"/>
    <property type="project" value="UniProtKB-UniRule"/>
</dbReference>
<dbReference type="GO" id="GO:0046872">
    <property type="term" value="F:metal ion binding"/>
    <property type="evidence" value="ECO:0007669"/>
    <property type="project" value="UniProtKB-KW"/>
</dbReference>
<evidence type="ECO:0000256" key="4">
    <source>
        <dbReference type="ARBA" id="ARBA00022723"/>
    </source>
</evidence>
<comment type="caution">
    <text evidence="13">The sequence shown here is derived from an EMBL/GenBank/DDBJ whole genome shotgun (WGS) entry which is preliminary data.</text>
</comment>
<evidence type="ECO:0000256" key="2">
    <source>
        <dbReference type="ARBA" id="ARBA00010052"/>
    </source>
</evidence>
<dbReference type="InterPro" id="IPR018524">
    <property type="entry name" value="DNA/RNA_endonuclease_AS"/>
</dbReference>
<dbReference type="AlphaFoldDB" id="R7GT56"/>
<dbReference type="GO" id="GO:0016787">
    <property type="term" value="F:hydrolase activity"/>
    <property type="evidence" value="ECO:0007669"/>
    <property type="project" value="UniProtKB-KW"/>
</dbReference>
<keyword evidence="6 10" id="KW-0378">Hydrolase</keyword>
<dbReference type="GO" id="GO:0003676">
    <property type="term" value="F:nucleic acid binding"/>
    <property type="evidence" value="ECO:0007669"/>
    <property type="project" value="InterPro"/>
</dbReference>
<feature type="active site" description="Proton acceptor" evidence="8">
    <location>
        <position position="152"/>
    </location>
</feature>
<dbReference type="InterPro" id="IPR044925">
    <property type="entry name" value="His-Me_finger_sf"/>
</dbReference>
<keyword evidence="3 10" id="KW-0540">Nuclease</keyword>
<dbReference type="InterPro" id="IPR020821">
    <property type="entry name" value="ENPP1-3/EXOG-like_nuc-like"/>
</dbReference>
<dbReference type="Pfam" id="PF01223">
    <property type="entry name" value="Endonuclease_NS"/>
    <property type="match status" value="1"/>
</dbReference>
<evidence type="ECO:0000256" key="1">
    <source>
        <dbReference type="ARBA" id="ARBA00001946"/>
    </source>
</evidence>
<evidence type="ECO:0000313" key="13">
    <source>
        <dbReference type="EMBL" id="CDE29938.1"/>
    </source>
</evidence>
<evidence type="ECO:0000259" key="11">
    <source>
        <dbReference type="SMART" id="SM00477"/>
    </source>
</evidence>
<protein>
    <recommendedName>
        <fullName evidence="10">Endonuclease</fullName>
        <ecNumber evidence="10">3.1.30.-</ecNumber>
    </recommendedName>
</protein>
<evidence type="ECO:0000259" key="12">
    <source>
        <dbReference type="SMART" id="SM00892"/>
    </source>
</evidence>
<evidence type="ECO:0000256" key="10">
    <source>
        <dbReference type="RuleBase" id="RU366055"/>
    </source>
</evidence>
<dbReference type="InterPro" id="IPR001604">
    <property type="entry name" value="Endo_G_ENPP1-like_dom"/>
</dbReference>
<dbReference type="Proteomes" id="UP000018072">
    <property type="component" value="Unassembled WGS sequence"/>
</dbReference>
<dbReference type="InterPro" id="IPR044929">
    <property type="entry name" value="DNA/RNA_non-sp_Endonuclease_sf"/>
</dbReference>
<keyword evidence="7" id="KW-0460">Magnesium</keyword>
<comment type="similarity">
    <text evidence="2 10">Belongs to the DNA/RNA non-specific endonuclease family.</text>
</comment>
<dbReference type="Gene3D" id="3.40.570.10">
    <property type="entry name" value="Extracellular Endonuclease, subunit A"/>
    <property type="match status" value="1"/>
</dbReference>
<dbReference type="InterPro" id="IPR040255">
    <property type="entry name" value="Non-specific_endonuclease"/>
</dbReference>
<dbReference type="EC" id="3.1.30.-" evidence="10"/>
<dbReference type="SUPFAM" id="SSF54060">
    <property type="entry name" value="His-Me finger endonucleases"/>
    <property type="match status" value="1"/>
</dbReference>
<dbReference type="PANTHER" id="PTHR13966">
    <property type="entry name" value="ENDONUCLEASE RELATED"/>
    <property type="match status" value="1"/>
</dbReference>
<keyword evidence="5 10" id="KW-0255">Endonuclease</keyword>
<dbReference type="RefSeq" id="WP_022429827.1">
    <property type="nucleotide sequence ID" value="NZ_FR899200.1"/>
</dbReference>
<keyword evidence="4 9" id="KW-0479">Metal-binding</keyword>
<organism evidence="13 14">
    <name type="scientific">Leyella stercorea CAG:629</name>
    <dbReference type="NCBI Taxonomy" id="1263103"/>
    <lineage>
        <taxon>Bacteria</taxon>
        <taxon>Pseudomonadati</taxon>
        <taxon>Bacteroidota</taxon>
        <taxon>Bacteroidia</taxon>
        <taxon>Bacteroidales</taxon>
        <taxon>Prevotellaceae</taxon>
        <taxon>Leyella</taxon>
    </lineage>
</organism>
<dbReference type="EMBL" id="CBIT010000015">
    <property type="protein sequence ID" value="CDE29938.1"/>
    <property type="molecule type" value="Genomic_DNA"/>
</dbReference>
<dbReference type="SMART" id="SM00892">
    <property type="entry name" value="Endonuclease_NS"/>
    <property type="match status" value="1"/>
</dbReference>
<evidence type="ECO:0000256" key="7">
    <source>
        <dbReference type="ARBA" id="ARBA00022842"/>
    </source>
</evidence>
<proteinExistence type="inferred from homology"/>
<dbReference type="PANTHER" id="PTHR13966:SF5">
    <property type="entry name" value="ENDONUCLEASE G, MITOCHONDRIAL"/>
    <property type="match status" value="1"/>
</dbReference>
<dbReference type="PROSITE" id="PS51257">
    <property type="entry name" value="PROKAR_LIPOPROTEIN"/>
    <property type="match status" value="1"/>
</dbReference>
<feature type="binding site" evidence="9">
    <location>
        <position position="183"/>
    </location>
    <ligand>
        <name>Mg(2+)</name>
        <dbReference type="ChEBI" id="CHEBI:18420"/>
        <note>catalytic</note>
    </ligand>
</feature>
<dbReference type="SMART" id="SM00477">
    <property type="entry name" value="NUC"/>
    <property type="match status" value="1"/>
</dbReference>
<evidence type="ECO:0000256" key="6">
    <source>
        <dbReference type="ARBA" id="ARBA00022801"/>
    </source>
</evidence>
<evidence type="ECO:0000256" key="5">
    <source>
        <dbReference type="ARBA" id="ARBA00022759"/>
    </source>
</evidence>
<reference evidence="13" key="1">
    <citation type="submission" date="2012-11" db="EMBL/GenBank/DDBJ databases">
        <title>Dependencies among metagenomic species, viruses, plasmids and units of genetic variation.</title>
        <authorList>
            <person name="Nielsen H.B."/>
            <person name="Almeida M."/>
            <person name="Juncker A.S."/>
            <person name="Rasmussen S."/>
            <person name="Li J."/>
            <person name="Sunagawa S."/>
            <person name="Plichta D."/>
            <person name="Gautier L."/>
            <person name="Le Chatelier E."/>
            <person name="Peletier E."/>
            <person name="Bonde I."/>
            <person name="Nielsen T."/>
            <person name="Manichanh C."/>
            <person name="Arumugam M."/>
            <person name="Batto J."/>
            <person name="Santos M.B.Q.D."/>
            <person name="Blom N."/>
            <person name="Borruel N."/>
            <person name="Burgdorf K.S."/>
            <person name="Boumezbeur F."/>
            <person name="Casellas F."/>
            <person name="Dore J."/>
            <person name="Guarner F."/>
            <person name="Hansen T."/>
            <person name="Hildebrand F."/>
            <person name="Kaas R.S."/>
            <person name="Kennedy S."/>
            <person name="Kristiansen K."/>
            <person name="Kultima J.R."/>
            <person name="Leonard P."/>
            <person name="Levenez F."/>
            <person name="Lund O."/>
            <person name="Moumen B."/>
            <person name="Le Paslier D."/>
            <person name="Pons N."/>
            <person name="Pedersen O."/>
            <person name="Prifti E."/>
            <person name="Qin J."/>
            <person name="Raes J."/>
            <person name="Tap J."/>
            <person name="Tims S."/>
            <person name="Ussery D.W."/>
            <person name="Yamada T."/>
            <person name="MetaHit consortium"/>
            <person name="Renault P."/>
            <person name="Sicheritz-Ponten T."/>
            <person name="Bork P."/>
            <person name="Wang J."/>
            <person name="Brunak S."/>
            <person name="Ehrlich S.D."/>
        </authorList>
    </citation>
    <scope>NUCLEOTIDE SEQUENCE [LARGE SCALE GENOMIC DNA]</scope>
</reference>
<dbReference type="STRING" id="1263103.BN741_00568"/>
<feature type="domain" description="ENPP1-3/EXOG-like endonuclease/phosphodiesterase" evidence="11">
    <location>
        <begin position="90"/>
        <end position="283"/>
    </location>
</feature>
<evidence type="ECO:0000313" key="14">
    <source>
        <dbReference type="Proteomes" id="UP000018072"/>
    </source>
</evidence>
<name>R7GT56_9BACT</name>